<evidence type="ECO:0000313" key="2">
    <source>
        <dbReference type="EMBL" id="QHS97646.1"/>
    </source>
</evidence>
<accession>A0A6C0BZM4</accession>
<feature type="region of interest" description="Disordered" evidence="1">
    <location>
        <begin position="128"/>
        <end position="149"/>
    </location>
</feature>
<protein>
    <submittedName>
        <fullName evidence="2">Uncharacterized protein</fullName>
    </submittedName>
</protein>
<reference evidence="2" key="1">
    <citation type="journal article" date="2020" name="Nature">
        <title>Giant virus diversity and host interactions through global metagenomics.</title>
        <authorList>
            <person name="Schulz F."/>
            <person name="Roux S."/>
            <person name="Paez-Espino D."/>
            <person name="Jungbluth S."/>
            <person name="Walsh D.A."/>
            <person name="Denef V.J."/>
            <person name="McMahon K.D."/>
            <person name="Konstantinidis K.T."/>
            <person name="Eloe-Fadrosh E.A."/>
            <person name="Kyrpides N.C."/>
            <person name="Woyke T."/>
        </authorList>
    </citation>
    <scope>NUCLEOTIDE SEQUENCE</scope>
    <source>
        <strain evidence="2">GVMAG-M-3300020182-33</strain>
    </source>
</reference>
<evidence type="ECO:0000256" key="1">
    <source>
        <dbReference type="SAM" id="MobiDB-lite"/>
    </source>
</evidence>
<dbReference type="EMBL" id="MN739301">
    <property type="protein sequence ID" value="QHS97646.1"/>
    <property type="molecule type" value="Genomic_DNA"/>
</dbReference>
<name>A0A6C0BZM4_9ZZZZ</name>
<proteinExistence type="predicted"/>
<organism evidence="2">
    <name type="scientific">viral metagenome</name>
    <dbReference type="NCBI Taxonomy" id="1070528"/>
    <lineage>
        <taxon>unclassified sequences</taxon>
        <taxon>metagenomes</taxon>
        <taxon>organismal metagenomes</taxon>
    </lineage>
</organism>
<dbReference type="AlphaFoldDB" id="A0A6C0BZM4"/>
<sequence length="149" mass="17050">MAPTDESTWYVIPCPPTVELTNISKERGTHGSVYCLWECECKLPIWIGQSIPALVRSINEKAVLTDTKRLHASSLYRCLRKEARKESHKSWKVEKYSRAQVEDINEFIHNFPSAVFVSKSPELWKCSRPQSKKDGDTVPIESVDENVTL</sequence>